<evidence type="ECO:0000313" key="1">
    <source>
        <dbReference type="EMBL" id="CAJ0605936.1"/>
    </source>
</evidence>
<sequence>MSFKKSTPSQKATSTKDLSCFNFFSKYAMVIGQQIAALDIRSREPSTHEENTFLLSFRSR</sequence>
<accession>A0AA36H8Y0</accession>
<name>A0AA36H8Y0_CYLNA</name>
<dbReference type="EMBL" id="CATQJL010000316">
    <property type="protein sequence ID" value="CAJ0605936.1"/>
    <property type="molecule type" value="Genomic_DNA"/>
</dbReference>
<reference evidence="1" key="1">
    <citation type="submission" date="2023-07" db="EMBL/GenBank/DDBJ databases">
        <authorList>
            <consortium name="CYATHOMIX"/>
        </authorList>
    </citation>
    <scope>NUCLEOTIDE SEQUENCE</scope>
    <source>
        <strain evidence="1">N/A</strain>
    </source>
</reference>
<keyword evidence="2" id="KW-1185">Reference proteome</keyword>
<gene>
    <name evidence="1" type="ORF">CYNAS_LOCUS17919</name>
</gene>
<dbReference type="Proteomes" id="UP001176961">
    <property type="component" value="Unassembled WGS sequence"/>
</dbReference>
<comment type="caution">
    <text evidence="1">The sequence shown here is derived from an EMBL/GenBank/DDBJ whole genome shotgun (WGS) entry which is preliminary data.</text>
</comment>
<dbReference type="AlphaFoldDB" id="A0AA36H8Y0"/>
<proteinExistence type="predicted"/>
<protein>
    <submittedName>
        <fullName evidence="1">Uncharacterized protein</fullName>
    </submittedName>
</protein>
<evidence type="ECO:0000313" key="2">
    <source>
        <dbReference type="Proteomes" id="UP001176961"/>
    </source>
</evidence>
<organism evidence="1 2">
    <name type="scientific">Cylicocyclus nassatus</name>
    <name type="common">Nematode worm</name>
    <dbReference type="NCBI Taxonomy" id="53992"/>
    <lineage>
        <taxon>Eukaryota</taxon>
        <taxon>Metazoa</taxon>
        <taxon>Ecdysozoa</taxon>
        <taxon>Nematoda</taxon>
        <taxon>Chromadorea</taxon>
        <taxon>Rhabditida</taxon>
        <taxon>Rhabditina</taxon>
        <taxon>Rhabditomorpha</taxon>
        <taxon>Strongyloidea</taxon>
        <taxon>Strongylidae</taxon>
        <taxon>Cylicocyclus</taxon>
    </lineage>
</organism>